<evidence type="ECO:0000313" key="5">
    <source>
        <dbReference type="Proteomes" id="UP001255917"/>
    </source>
</evidence>
<dbReference type="SUPFAM" id="SSF55331">
    <property type="entry name" value="Tautomerase/MIF"/>
    <property type="match status" value="1"/>
</dbReference>
<evidence type="ECO:0000256" key="2">
    <source>
        <dbReference type="ARBA" id="ARBA00023235"/>
    </source>
</evidence>
<dbReference type="Gene3D" id="3.30.429.10">
    <property type="entry name" value="Macrophage Migration Inhibitory Factor"/>
    <property type="match status" value="1"/>
</dbReference>
<feature type="domain" description="4-oxalocrotonate tautomerase-like" evidence="3">
    <location>
        <begin position="30"/>
        <end position="83"/>
    </location>
</feature>
<dbReference type="PANTHER" id="PTHR35530">
    <property type="entry name" value="TAUTOMERASE-RELATED"/>
    <property type="match status" value="1"/>
</dbReference>
<dbReference type="EMBL" id="JAVXUR010000004">
    <property type="protein sequence ID" value="MDT8880131.1"/>
    <property type="molecule type" value="Genomic_DNA"/>
</dbReference>
<evidence type="ECO:0000259" key="3">
    <source>
        <dbReference type="Pfam" id="PF01361"/>
    </source>
</evidence>
<sequence>MKPAARRVSAILDAHFPPHSSFTPKEPSMPIVTVQQFPRSVAQKRELARRITEAFEEVYGNSAESVQVFFNEVDGEHWARGGRLGCDREDGPR</sequence>
<name>A0ABU3NG42_9GAMM</name>
<comment type="similarity">
    <text evidence="1">Belongs to the 4-oxalocrotonate tautomerase family.</text>
</comment>
<evidence type="ECO:0000256" key="1">
    <source>
        <dbReference type="ARBA" id="ARBA00006723"/>
    </source>
</evidence>
<accession>A0ABU3NG42</accession>
<dbReference type="Pfam" id="PF01361">
    <property type="entry name" value="Tautomerase"/>
    <property type="match status" value="1"/>
</dbReference>
<dbReference type="InterPro" id="IPR014347">
    <property type="entry name" value="Tautomerase/MIF_sf"/>
</dbReference>
<dbReference type="InterPro" id="IPR004370">
    <property type="entry name" value="4-OT-like_dom"/>
</dbReference>
<evidence type="ECO:0000313" key="4">
    <source>
        <dbReference type="EMBL" id="MDT8880131.1"/>
    </source>
</evidence>
<dbReference type="PANTHER" id="PTHR35530:SF1">
    <property type="entry name" value="2-HYDROXYMUCONATE TAUTOMERASE"/>
    <property type="match status" value="1"/>
</dbReference>
<gene>
    <name evidence="4" type="ORF">RSO68_11645</name>
</gene>
<organism evidence="4 5">
    <name type="scientific">Halomonas saccharevitans</name>
    <dbReference type="NCBI Taxonomy" id="416872"/>
    <lineage>
        <taxon>Bacteria</taxon>
        <taxon>Pseudomonadati</taxon>
        <taxon>Pseudomonadota</taxon>
        <taxon>Gammaproteobacteria</taxon>
        <taxon>Oceanospirillales</taxon>
        <taxon>Halomonadaceae</taxon>
        <taxon>Halomonas</taxon>
    </lineage>
</organism>
<comment type="caution">
    <text evidence="4">The sequence shown here is derived from an EMBL/GenBank/DDBJ whole genome shotgun (WGS) entry which is preliminary data.</text>
</comment>
<reference evidence="5" key="1">
    <citation type="submission" date="2023-07" db="EMBL/GenBank/DDBJ databases">
        <title>Substrates and metabolic shifts associated with increased methane emissions in unrestored hypersaline salterns.</title>
        <authorList>
            <person name="Bueno De Mesquita C.P."/>
            <person name="Tringe S.G."/>
        </authorList>
    </citation>
    <scope>NUCLEOTIDE SEQUENCE [LARGE SCALE GENOMIC DNA]</scope>
    <source>
        <strain evidence="5">I4</strain>
    </source>
</reference>
<proteinExistence type="inferred from homology"/>
<protein>
    <submittedName>
        <fullName evidence="4">4-oxalocrotonate tautomerase family protein</fullName>
    </submittedName>
</protein>
<keyword evidence="5" id="KW-1185">Reference proteome</keyword>
<keyword evidence="2" id="KW-0413">Isomerase</keyword>
<dbReference type="Proteomes" id="UP001255917">
    <property type="component" value="Unassembled WGS sequence"/>
</dbReference>